<name>A0A0C2M964_THEKT</name>
<evidence type="ECO:0000313" key="3">
    <source>
        <dbReference type="Proteomes" id="UP000031668"/>
    </source>
</evidence>
<dbReference type="Proteomes" id="UP000031668">
    <property type="component" value="Unassembled WGS sequence"/>
</dbReference>
<sequence>MLSLTDKVPDQTTETLINIIRRYVLPGSKRITACFRSYSQLTSYYEHLTLNNSQAFINRANGACTNTIEGTWSALKMKISPRNRTNSFNEDGELEENTIDQFLGEFLWRRKNSGNLWEGLLKFIREVEFIE</sequence>
<dbReference type="Pfam" id="PF12762">
    <property type="entry name" value="DDE_Tnp_IS1595"/>
    <property type="match status" value="1"/>
</dbReference>
<dbReference type="InterPro" id="IPR024445">
    <property type="entry name" value="Tnp_ISXO2-like"/>
</dbReference>
<proteinExistence type="predicted"/>
<keyword evidence="3" id="KW-1185">Reference proteome</keyword>
<dbReference type="EMBL" id="JWZT01004661">
    <property type="protein sequence ID" value="KII63530.1"/>
    <property type="molecule type" value="Genomic_DNA"/>
</dbReference>
<comment type="caution">
    <text evidence="2">The sequence shown here is derived from an EMBL/GenBank/DDBJ whole genome shotgun (WGS) entry which is preliminary data.</text>
</comment>
<dbReference type="AlphaFoldDB" id="A0A0C2M964"/>
<organism evidence="2 3">
    <name type="scientific">Thelohanellus kitauei</name>
    <name type="common">Myxosporean</name>
    <dbReference type="NCBI Taxonomy" id="669202"/>
    <lineage>
        <taxon>Eukaryota</taxon>
        <taxon>Metazoa</taxon>
        <taxon>Cnidaria</taxon>
        <taxon>Myxozoa</taxon>
        <taxon>Myxosporea</taxon>
        <taxon>Bivalvulida</taxon>
        <taxon>Platysporina</taxon>
        <taxon>Myxobolidae</taxon>
        <taxon>Thelohanellus</taxon>
    </lineage>
</organism>
<gene>
    <name evidence="2" type="ORF">RF11_08060</name>
</gene>
<protein>
    <recommendedName>
        <fullName evidence="1">ISXO2-like transposase domain-containing protein</fullName>
    </recommendedName>
</protein>
<reference evidence="2 3" key="1">
    <citation type="journal article" date="2014" name="Genome Biol. Evol.">
        <title>The genome of the myxosporean Thelohanellus kitauei shows adaptations to nutrient acquisition within its fish host.</title>
        <authorList>
            <person name="Yang Y."/>
            <person name="Xiong J."/>
            <person name="Zhou Z."/>
            <person name="Huo F."/>
            <person name="Miao W."/>
            <person name="Ran C."/>
            <person name="Liu Y."/>
            <person name="Zhang J."/>
            <person name="Feng J."/>
            <person name="Wang M."/>
            <person name="Wang M."/>
            <person name="Wang L."/>
            <person name="Yao B."/>
        </authorList>
    </citation>
    <scope>NUCLEOTIDE SEQUENCE [LARGE SCALE GENOMIC DNA]</scope>
    <source>
        <strain evidence="2">Wuqing</strain>
    </source>
</reference>
<feature type="domain" description="ISXO2-like transposase" evidence="1">
    <location>
        <begin position="4"/>
        <end position="80"/>
    </location>
</feature>
<accession>A0A0C2M964</accession>
<dbReference type="PANTHER" id="PTHR47163:SF2">
    <property type="entry name" value="SI:DKEY-17M8.2"/>
    <property type="match status" value="1"/>
</dbReference>
<evidence type="ECO:0000259" key="1">
    <source>
        <dbReference type="Pfam" id="PF12762"/>
    </source>
</evidence>
<dbReference type="PANTHER" id="PTHR47163">
    <property type="entry name" value="DDE_TNP_IS1595 DOMAIN-CONTAINING PROTEIN"/>
    <property type="match status" value="1"/>
</dbReference>
<dbReference type="InterPro" id="IPR053164">
    <property type="entry name" value="IS1016-like_transposase"/>
</dbReference>
<dbReference type="OrthoDB" id="5598606at2759"/>
<evidence type="ECO:0000313" key="2">
    <source>
        <dbReference type="EMBL" id="KII63530.1"/>
    </source>
</evidence>